<name>A0A955LGH5_UNCKA</name>
<comment type="caution">
    <text evidence="1">The sequence shown here is derived from an EMBL/GenBank/DDBJ whole genome shotgun (WGS) entry which is preliminary data.</text>
</comment>
<gene>
    <name evidence="1" type="ORF">KC571_00125</name>
</gene>
<dbReference type="Proteomes" id="UP000701698">
    <property type="component" value="Unassembled WGS sequence"/>
</dbReference>
<dbReference type="AlphaFoldDB" id="A0A955LGH5"/>
<protein>
    <submittedName>
        <fullName evidence="1">Uncharacterized protein</fullName>
    </submittedName>
</protein>
<sequence>MITIILLSGPVSGATIRVTGVVAEGQTVTVNEIIFNACQLPLKVGKTITLGEQITGPGEEPRFMMVTEPEFA</sequence>
<dbReference type="EMBL" id="JAGQKX010000002">
    <property type="protein sequence ID" value="MCA9389793.1"/>
    <property type="molecule type" value="Genomic_DNA"/>
</dbReference>
<reference evidence="1" key="1">
    <citation type="submission" date="2020-04" db="EMBL/GenBank/DDBJ databases">
        <authorList>
            <person name="Zhang T."/>
        </authorList>
    </citation>
    <scope>NUCLEOTIDE SEQUENCE</scope>
    <source>
        <strain evidence="1">HKST-UBA01</strain>
    </source>
</reference>
<proteinExistence type="predicted"/>
<evidence type="ECO:0000313" key="2">
    <source>
        <dbReference type="Proteomes" id="UP000701698"/>
    </source>
</evidence>
<organism evidence="1 2">
    <name type="scientific">candidate division WWE3 bacterium</name>
    <dbReference type="NCBI Taxonomy" id="2053526"/>
    <lineage>
        <taxon>Bacteria</taxon>
        <taxon>Katanobacteria</taxon>
    </lineage>
</organism>
<evidence type="ECO:0000313" key="1">
    <source>
        <dbReference type="EMBL" id="MCA9389793.1"/>
    </source>
</evidence>
<accession>A0A955LGH5</accession>
<reference evidence="1" key="2">
    <citation type="journal article" date="2021" name="Microbiome">
        <title>Successional dynamics and alternative stable states in a saline activated sludge microbial community over 9 years.</title>
        <authorList>
            <person name="Wang Y."/>
            <person name="Ye J."/>
            <person name="Ju F."/>
            <person name="Liu L."/>
            <person name="Boyd J.A."/>
            <person name="Deng Y."/>
            <person name="Parks D.H."/>
            <person name="Jiang X."/>
            <person name="Yin X."/>
            <person name="Woodcroft B.J."/>
            <person name="Tyson G.W."/>
            <person name="Hugenholtz P."/>
            <person name="Polz M.F."/>
            <person name="Zhang T."/>
        </authorList>
    </citation>
    <scope>NUCLEOTIDE SEQUENCE</scope>
    <source>
        <strain evidence="1">HKST-UBA01</strain>
    </source>
</reference>